<reference evidence="13 14" key="2">
    <citation type="submission" date="2016-05" db="EMBL/GenBank/DDBJ databases">
        <title>Lineage-specific infection strategies underlie the spectrum of fungal disease in amphibians.</title>
        <authorList>
            <person name="Cuomo C.A."/>
            <person name="Farrer R.A."/>
            <person name="James T."/>
            <person name="Longcore J."/>
            <person name="Birren B."/>
        </authorList>
    </citation>
    <scope>NUCLEOTIDE SEQUENCE [LARGE SCALE GENOMIC DNA]</scope>
    <source>
        <strain evidence="13 14">JEL423</strain>
    </source>
</reference>
<gene>
    <name evidence="13" type="ORF">BDEG_25679</name>
</gene>
<dbReference type="GO" id="GO:0008198">
    <property type="term" value="F:ferrous iron binding"/>
    <property type="evidence" value="ECO:0007669"/>
    <property type="project" value="TreeGrafter"/>
</dbReference>
<dbReference type="InterPro" id="IPR020895">
    <property type="entry name" value="Frataxin_CS"/>
</dbReference>
<dbReference type="eggNOG" id="KOG3413">
    <property type="taxonomic scope" value="Eukaryota"/>
</dbReference>
<evidence type="ECO:0000256" key="5">
    <source>
        <dbReference type="ARBA" id="ARBA00022448"/>
    </source>
</evidence>
<keyword evidence="11" id="KW-0496">Mitochondrion</keyword>
<dbReference type="Gene3D" id="3.30.920.10">
    <property type="entry name" value="Frataxin/CyaY"/>
    <property type="match status" value="1"/>
</dbReference>
<dbReference type="Pfam" id="PF01491">
    <property type="entry name" value="Frataxin_Cyay"/>
    <property type="match status" value="1"/>
</dbReference>
<keyword evidence="7" id="KW-0809">Transit peptide</keyword>
<accession>A0A177WPZ2</accession>
<dbReference type="GO" id="GO:0004322">
    <property type="term" value="F:ferroxidase activity"/>
    <property type="evidence" value="ECO:0007669"/>
    <property type="project" value="UniProtKB-EC"/>
</dbReference>
<dbReference type="GO" id="GO:0016226">
    <property type="term" value="P:iron-sulfur cluster assembly"/>
    <property type="evidence" value="ECO:0007669"/>
    <property type="project" value="InterPro"/>
</dbReference>
<keyword evidence="5" id="KW-0813">Transport</keyword>
<keyword evidence="6" id="KW-0410">Iron transport</keyword>
<evidence type="ECO:0000256" key="8">
    <source>
        <dbReference type="ARBA" id="ARBA00023002"/>
    </source>
</evidence>
<dbReference type="EMBL" id="DS022307">
    <property type="protein sequence ID" value="OAJ42189.1"/>
    <property type="molecule type" value="Genomic_DNA"/>
</dbReference>
<dbReference type="GO" id="GO:0006879">
    <property type="term" value="P:intracellular iron ion homeostasis"/>
    <property type="evidence" value="ECO:0007669"/>
    <property type="project" value="UniProtKB-KW"/>
</dbReference>
<dbReference type="PROSITE" id="PS50810">
    <property type="entry name" value="FRATAXIN_2"/>
    <property type="match status" value="1"/>
</dbReference>
<dbReference type="GO" id="GO:0006826">
    <property type="term" value="P:iron ion transport"/>
    <property type="evidence" value="ECO:0007669"/>
    <property type="project" value="UniProtKB-KW"/>
</dbReference>
<keyword evidence="10" id="KW-0406">Ion transport</keyword>
<organism evidence="13 14">
    <name type="scientific">Batrachochytrium dendrobatidis (strain JEL423)</name>
    <dbReference type="NCBI Taxonomy" id="403673"/>
    <lineage>
        <taxon>Eukaryota</taxon>
        <taxon>Fungi</taxon>
        <taxon>Fungi incertae sedis</taxon>
        <taxon>Chytridiomycota</taxon>
        <taxon>Chytridiomycota incertae sedis</taxon>
        <taxon>Chytridiomycetes</taxon>
        <taxon>Rhizophydiales</taxon>
        <taxon>Rhizophydiales incertae sedis</taxon>
        <taxon>Batrachochytrium</taxon>
    </lineage>
</organism>
<keyword evidence="8" id="KW-0560">Oxidoreductase</keyword>
<evidence type="ECO:0000256" key="4">
    <source>
        <dbReference type="ARBA" id="ARBA00022434"/>
    </source>
</evidence>
<dbReference type="GO" id="GO:0034986">
    <property type="term" value="F:iron chaperone activity"/>
    <property type="evidence" value="ECO:0007669"/>
    <property type="project" value="TreeGrafter"/>
</dbReference>
<comment type="similarity">
    <text evidence="2">Belongs to the frataxin family.</text>
</comment>
<dbReference type="InterPro" id="IPR017789">
    <property type="entry name" value="Frataxin"/>
</dbReference>
<dbReference type="InterPro" id="IPR036524">
    <property type="entry name" value="Frataxin/CyaY_sf"/>
</dbReference>
<dbReference type="NCBIfam" id="TIGR03421">
    <property type="entry name" value="FeS_CyaY"/>
    <property type="match status" value="1"/>
</dbReference>
<dbReference type="NCBIfam" id="TIGR03422">
    <property type="entry name" value="mito_frataxin"/>
    <property type="match status" value="1"/>
</dbReference>
<dbReference type="EC" id="1.16.3.1" evidence="3"/>
<evidence type="ECO:0000256" key="2">
    <source>
        <dbReference type="ARBA" id="ARBA00008183"/>
    </source>
</evidence>
<dbReference type="SMART" id="SM01219">
    <property type="entry name" value="Frataxin_Cyay"/>
    <property type="match status" value="1"/>
</dbReference>
<name>A0A177WPZ2_BATDL</name>
<evidence type="ECO:0000256" key="12">
    <source>
        <dbReference type="ARBA" id="ARBA00047990"/>
    </source>
</evidence>
<sequence>MERSVHHYYRILYATLSSMSGMHRRTATTIMCLKQRLKPMSLLAFHHHYIPLIQVHPLHPIRYYSKAPNTIQSAHVPLVSHSTTLSENDYHKFANVYLNSLLEYLEELGDSIDMDGFDVVYSVMFCLVKTWSGVLTLKLGDHGIFVINKQPPNKQVWLSSPVSGPKRYDYEAKTGKWIYARDQHSLEEVINEELSNMLQQKVNWKPPSI</sequence>
<dbReference type="GO" id="GO:0008199">
    <property type="term" value="F:ferric iron binding"/>
    <property type="evidence" value="ECO:0007669"/>
    <property type="project" value="InterPro"/>
</dbReference>
<evidence type="ECO:0000256" key="7">
    <source>
        <dbReference type="ARBA" id="ARBA00022946"/>
    </source>
</evidence>
<evidence type="ECO:0000313" key="14">
    <source>
        <dbReference type="Proteomes" id="UP000077115"/>
    </source>
</evidence>
<evidence type="ECO:0000256" key="6">
    <source>
        <dbReference type="ARBA" id="ARBA00022496"/>
    </source>
</evidence>
<reference evidence="13 14" key="1">
    <citation type="submission" date="2006-10" db="EMBL/GenBank/DDBJ databases">
        <title>The Genome Sequence of Batrachochytrium dendrobatidis JEL423.</title>
        <authorList>
            <consortium name="The Broad Institute Genome Sequencing Platform"/>
            <person name="Birren B."/>
            <person name="Lander E."/>
            <person name="Galagan J."/>
            <person name="Cuomo C."/>
            <person name="Devon K."/>
            <person name="Jaffe D."/>
            <person name="Butler J."/>
            <person name="Alvarez P."/>
            <person name="Gnerre S."/>
            <person name="Grabherr M."/>
            <person name="Kleber M."/>
            <person name="Mauceli E."/>
            <person name="Brockman W."/>
            <person name="Young S."/>
            <person name="LaButti K."/>
            <person name="Sykes S."/>
            <person name="DeCaprio D."/>
            <person name="Crawford M."/>
            <person name="Koehrsen M."/>
            <person name="Engels R."/>
            <person name="Montgomery P."/>
            <person name="Pearson M."/>
            <person name="Howarth C."/>
            <person name="Larson L."/>
            <person name="White J."/>
            <person name="O'Leary S."/>
            <person name="Kodira C."/>
            <person name="Zeng Q."/>
            <person name="Yandava C."/>
            <person name="Alvarado L."/>
            <person name="Longcore J."/>
            <person name="James T."/>
        </authorList>
    </citation>
    <scope>NUCLEOTIDE SEQUENCE [LARGE SCALE GENOMIC DNA]</scope>
    <source>
        <strain evidence="13 14">JEL423</strain>
    </source>
</reference>
<dbReference type="AlphaFoldDB" id="A0A177WPZ2"/>
<evidence type="ECO:0000313" key="13">
    <source>
        <dbReference type="EMBL" id="OAJ42189.1"/>
    </source>
</evidence>
<dbReference type="VEuPathDB" id="FungiDB:BDEG_25679"/>
<dbReference type="OrthoDB" id="1897642at2759"/>
<evidence type="ECO:0000256" key="1">
    <source>
        <dbReference type="ARBA" id="ARBA00004173"/>
    </source>
</evidence>
<dbReference type="Proteomes" id="UP000077115">
    <property type="component" value="Unassembled WGS sequence"/>
</dbReference>
<dbReference type="InterPro" id="IPR002908">
    <property type="entry name" value="Frataxin/CyaY"/>
</dbReference>
<protein>
    <recommendedName>
        <fullName evidence="3">ferroxidase</fullName>
        <ecNumber evidence="3">1.16.3.1</ecNumber>
    </recommendedName>
</protein>
<dbReference type="PANTHER" id="PTHR16821">
    <property type="entry name" value="FRATAXIN"/>
    <property type="match status" value="1"/>
</dbReference>
<dbReference type="SUPFAM" id="SSF55387">
    <property type="entry name" value="Frataxin/Nqo15-like"/>
    <property type="match status" value="1"/>
</dbReference>
<proteinExistence type="inferred from homology"/>
<dbReference type="PANTHER" id="PTHR16821:SF2">
    <property type="entry name" value="FRATAXIN, MITOCHONDRIAL"/>
    <property type="match status" value="1"/>
</dbReference>
<dbReference type="STRING" id="403673.A0A177WPZ2"/>
<evidence type="ECO:0000256" key="10">
    <source>
        <dbReference type="ARBA" id="ARBA00023065"/>
    </source>
</evidence>
<dbReference type="GO" id="GO:0005739">
    <property type="term" value="C:mitochondrion"/>
    <property type="evidence" value="ECO:0007669"/>
    <property type="project" value="UniProtKB-SubCell"/>
</dbReference>
<evidence type="ECO:0000256" key="3">
    <source>
        <dbReference type="ARBA" id="ARBA00013107"/>
    </source>
</evidence>
<keyword evidence="9" id="KW-0408">Iron</keyword>
<comment type="subcellular location">
    <subcellularLocation>
        <location evidence="1">Mitochondrion</location>
    </subcellularLocation>
</comment>
<dbReference type="GO" id="GO:0051537">
    <property type="term" value="F:2 iron, 2 sulfur cluster binding"/>
    <property type="evidence" value="ECO:0007669"/>
    <property type="project" value="TreeGrafter"/>
</dbReference>
<dbReference type="PROSITE" id="PS01344">
    <property type="entry name" value="FRATAXIN_1"/>
    <property type="match status" value="1"/>
</dbReference>
<evidence type="ECO:0000256" key="11">
    <source>
        <dbReference type="ARBA" id="ARBA00023128"/>
    </source>
</evidence>
<comment type="catalytic activity">
    <reaction evidence="12">
        <text>4 Fe(2+) + O2 + 4 H(+) = 4 Fe(3+) + 2 H2O</text>
        <dbReference type="Rhea" id="RHEA:11148"/>
        <dbReference type="ChEBI" id="CHEBI:15377"/>
        <dbReference type="ChEBI" id="CHEBI:15378"/>
        <dbReference type="ChEBI" id="CHEBI:15379"/>
        <dbReference type="ChEBI" id="CHEBI:29033"/>
        <dbReference type="ChEBI" id="CHEBI:29034"/>
        <dbReference type="EC" id="1.16.3.1"/>
    </reaction>
</comment>
<evidence type="ECO:0000256" key="9">
    <source>
        <dbReference type="ARBA" id="ARBA00023004"/>
    </source>
</evidence>
<keyword evidence="4" id="KW-0409">Iron storage</keyword>